<evidence type="ECO:0000256" key="4">
    <source>
        <dbReference type="SAM" id="MobiDB-lite"/>
    </source>
</evidence>
<dbReference type="Gene3D" id="3.30.420.10">
    <property type="entry name" value="Ribonuclease H-like superfamily/Ribonuclease H"/>
    <property type="match status" value="1"/>
</dbReference>
<reference evidence="6" key="1">
    <citation type="journal article" date="2019" name="Sci. Rep.">
        <title>Draft genome of Tanacetum cinerariifolium, the natural source of mosquito coil.</title>
        <authorList>
            <person name="Yamashiro T."/>
            <person name="Shiraishi A."/>
            <person name="Satake H."/>
            <person name="Nakayama K."/>
        </authorList>
    </citation>
    <scope>NUCLEOTIDE SEQUENCE</scope>
</reference>
<accession>A0A6L2P569</accession>
<organism evidence="6">
    <name type="scientific">Tanacetum cinerariifolium</name>
    <name type="common">Dalmatian daisy</name>
    <name type="synonym">Chrysanthemum cinerariifolium</name>
    <dbReference type="NCBI Taxonomy" id="118510"/>
    <lineage>
        <taxon>Eukaryota</taxon>
        <taxon>Viridiplantae</taxon>
        <taxon>Streptophyta</taxon>
        <taxon>Embryophyta</taxon>
        <taxon>Tracheophyta</taxon>
        <taxon>Spermatophyta</taxon>
        <taxon>Magnoliopsida</taxon>
        <taxon>eudicotyledons</taxon>
        <taxon>Gunneridae</taxon>
        <taxon>Pentapetalae</taxon>
        <taxon>asterids</taxon>
        <taxon>campanulids</taxon>
        <taxon>Asterales</taxon>
        <taxon>Asteraceae</taxon>
        <taxon>Asteroideae</taxon>
        <taxon>Anthemideae</taxon>
        <taxon>Anthemidinae</taxon>
        <taxon>Tanacetum</taxon>
    </lineage>
</organism>
<feature type="compositionally biased region" description="Basic and acidic residues" evidence="4">
    <location>
        <begin position="430"/>
        <end position="468"/>
    </location>
</feature>
<keyword evidence="2" id="KW-0378">Hydrolase</keyword>
<dbReference type="GO" id="GO:0003676">
    <property type="term" value="F:nucleic acid binding"/>
    <property type="evidence" value="ECO:0007669"/>
    <property type="project" value="InterPro"/>
</dbReference>
<dbReference type="Pfam" id="PF07727">
    <property type="entry name" value="RVT_2"/>
    <property type="match status" value="1"/>
</dbReference>
<sequence length="1004" mass="115358">MVQRAVLMKSGLVSLNTARQVNVAHSKTTVNAARSMTYLSKTTHLTVKRPIQKNTTFKNSNINQRVNTVRCKNVNIARPKAVVNAIKGNHVNVVKASAYWVWKPKTKGNPQMDLQDQGVIDSGCSRHMTGNMPYLTDYKEIDRGYVAFGGNPKGGKITGKVPLKQIIDESQVLLRVPRKNNMYSVDLKNIVPKGGTKDETSCILKSFITRIENLVDHKVKVIRCDNGTEFKKREMNQFCEIKGIMRQFSIARTPQQNGVAERRNMTLIEADRTILADSKLSTTFWAEAVNTASYVQNNVSVVKPHNKTPYELFHGRIPTLSFMRPFGCLVTILNTKDHLSNFDGKADEGFVVRYSLNTKALRVFNSRTRIVEENLHIRFSENSPNDVSSGLDWLFDIDVLTRTMNYEQIVTGSQSNGFAGIKASDNAGQARKETEHDDGLKPSSDDGKKDDEDPSKENECYDQEKEDNVNSTNNVNPVSLTVNVVVELPFDPDMPSLEDVGTFDFSNEDEDDDVVADMNNLDTTIQEELLQFKLQEVWTLVDLPNGKKAIGTKWVFRNKKDERKIMIRKKARLLAQGNTQEKEIAYDEVFAPIARIKAIRLFLAYASFKDFVVYQMDVKSTFLNGNIKEEVVIYLEKTKTTQANELDMLKRRVKKLERRNKSKTHKLKRLYKIGLTAKVESSDNKESLGEDASKQGMRIDDINVDEEITLVNVQANAEMFDVDKDLGGEEVFVEQEVLADKEKIDEVTLAQALAELKTLKPKTKGEKGKGIIVEEHVKPKKKDQIRLDEEAALKLQAEFDKEEQRLKRRKFFAAKRAKKKRNKPSTQAQKRKIMCTYLKNMEGYKLNQLKSFEFDKIQEMFDRAFKRVNTFEPIRSELVKGKEKRAGEEIEQERLKKQKIYKEGKKRYYQIIRADGKSKMYMFFSQMLTSFDREDLEDLYKLVKDKYGSTRPVEDLDLLLWGDLKTMFEPHIEDTIWRKQQGYKVLEWKLYDSFGVHSLRMQSM</sequence>
<dbReference type="PROSITE" id="PS50994">
    <property type="entry name" value="INTEGRASE"/>
    <property type="match status" value="1"/>
</dbReference>
<dbReference type="InterPro" id="IPR039537">
    <property type="entry name" value="Retrotran_Ty1/copia-like"/>
</dbReference>
<dbReference type="PANTHER" id="PTHR42648">
    <property type="entry name" value="TRANSPOSASE, PUTATIVE-RELATED"/>
    <property type="match status" value="1"/>
</dbReference>
<feature type="coiled-coil region" evidence="3">
    <location>
        <begin position="639"/>
        <end position="673"/>
    </location>
</feature>
<dbReference type="Pfam" id="PF25597">
    <property type="entry name" value="SH3_retrovirus"/>
    <property type="match status" value="1"/>
</dbReference>
<dbReference type="GO" id="GO:0046872">
    <property type="term" value="F:metal ion binding"/>
    <property type="evidence" value="ECO:0007669"/>
    <property type="project" value="UniProtKB-KW"/>
</dbReference>
<keyword evidence="1" id="KW-0479">Metal-binding</keyword>
<evidence type="ECO:0000256" key="1">
    <source>
        <dbReference type="ARBA" id="ARBA00022723"/>
    </source>
</evidence>
<dbReference type="InterPro" id="IPR036397">
    <property type="entry name" value="RNaseH_sf"/>
</dbReference>
<feature type="region of interest" description="Disordered" evidence="4">
    <location>
        <begin position="417"/>
        <end position="475"/>
    </location>
</feature>
<evidence type="ECO:0000259" key="5">
    <source>
        <dbReference type="PROSITE" id="PS50994"/>
    </source>
</evidence>
<evidence type="ECO:0000313" key="6">
    <source>
        <dbReference type="EMBL" id="GEU92729.1"/>
    </source>
</evidence>
<protein>
    <recommendedName>
        <fullName evidence="5">Integrase catalytic domain-containing protein</fullName>
    </recommendedName>
</protein>
<dbReference type="EMBL" id="BKCJ010010697">
    <property type="protein sequence ID" value="GEU92729.1"/>
    <property type="molecule type" value="Genomic_DNA"/>
</dbReference>
<dbReference type="InterPro" id="IPR057670">
    <property type="entry name" value="SH3_retrovirus"/>
</dbReference>
<dbReference type="AlphaFoldDB" id="A0A6L2P569"/>
<dbReference type="PANTHER" id="PTHR42648:SF32">
    <property type="entry name" value="RIBONUCLEASE H-LIKE DOMAIN, GAG-PRE-INTEGRASE DOMAIN PROTEIN-RELATED"/>
    <property type="match status" value="1"/>
</dbReference>
<evidence type="ECO:0000256" key="3">
    <source>
        <dbReference type="SAM" id="Coils"/>
    </source>
</evidence>
<dbReference type="GO" id="GO:0016787">
    <property type="term" value="F:hydrolase activity"/>
    <property type="evidence" value="ECO:0007669"/>
    <property type="project" value="UniProtKB-KW"/>
</dbReference>
<evidence type="ECO:0000256" key="2">
    <source>
        <dbReference type="ARBA" id="ARBA00022801"/>
    </source>
</evidence>
<dbReference type="SUPFAM" id="SSF53098">
    <property type="entry name" value="Ribonuclease H-like"/>
    <property type="match status" value="1"/>
</dbReference>
<dbReference type="InterPro" id="IPR001584">
    <property type="entry name" value="Integrase_cat-core"/>
</dbReference>
<name>A0A6L2P569_TANCI</name>
<feature type="domain" description="Integrase catalytic" evidence="5">
    <location>
        <begin position="129"/>
        <end position="317"/>
    </location>
</feature>
<dbReference type="GO" id="GO:0015074">
    <property type="term" value="P:DNA integration"/>
    <property type="evidence" value="ECO:0007669"/>
    <property type="project" value="InterPro"/>
</dbReference>
<comment type="caution">
    <text evidence="6">The sequence shown here is derived from an EMBL/GenBank/DDBJ whole genome shotgun (WGS) entry which is preliminary data.</text>
</comment>
<gene>
    <name evidence="6" type="ORF">Tci_064707</name>
</gene>
<proteinExistence type="predicted"/>
<keyword evidence="3" id="KW-0175">Coiled coil</keyword>
<dbReference type="InterPro" id="IPR012337">
    <property type="entry name" value="RNaseH-like_sf"/>
</dbReference>
<dbReference type="InterPro" id="IPR013103">
    <property type="entry name" value="RVT_2"/>
</dbReference>